<feature type="transmembrane region" description="Helical" evidence="3">
    <location>
        <begin position="205"/>
        <end position="223"/>
    </location>
</feature>
<keyword evidence="3" id="KW-0472">Membrane</keyword>
<dbReference type="GO" id="GO:0016020">
    <property type="term" value="C:membrane"/>
    <property type="evidence" value="ECO:0007669"/>
    <property type="project" value="InterPro"/>
</dbReference>
<evidence type="ECO:0000313" key="5">
    <source>
        <dbReference type="Proteomes" id="UP000236311"/>
    </source>
</evidence>
<dbReference type="PANTHER" id="PTHR37815">
    <property type="entry name" value="UPF0397 PROTEIN BC_2624-RELATED"/>
    <property type="match status" value="1"/>
</dbReference>
<feature type="transmembrane region" description="Helical" evidence="3">
    <location>
        <begin position="280"/>
        <end position="301"/>
    </location>
</feature>
<dbReference type="Pfam" id="PF07155">
    <property type="entry name" value="ECF-ribofla_trS"/>
    <property type="match status" value="1"/>
</dbReference>
<protein>
    <recommendedName>
        <fullName evidence="6">ECF transporter S component</fullName>
    </recommendedName>
</protein>
<feature type="transmembrane region" description="Helical" evidence="3">
    <location>
        <begin position="166"/>
        <end position="185"/>
    </location>
</feature>
<keyword evidence="5" id="KW-1185">Reference proteome</keyword>
<gene>
    <name evidence="4" type="ORF">AMURIS_02278</name>
</gene>
<feature type="transmembrane region" description="Helical" evidence="3">
    <location>
        <begin position="20"/>
        <end position="41"/>
    </location>
</feature>
<dbReference type="PANTHER" id="PTHR37815:SF3">
    <property type="entry name" value="UPF0397 PROTEIN SPR0429"/>
    <property type="match status" value="1"/>
</dbReference>
<name>A0A2K4ZGG6_9FIRM</name>
<evidence type="ECO:0000256" key="1">
    <source>
        <dbReference type="ARBA" id="ARBA00022692"/>
    </source>
</evidence>
<evidence type="ECO:0000313" key="4">
    <source>
        <dbReference type="EMBL" id="SOY29557.1"/>
    </source>
</evidence>
<keyword evidence="2 3" id="KW-1133">Transmembrane helix</keyword>
<accession>A0A2K4ZGG6</accession>
<dbReference type="InterPro" id="IPR009825">
    <property type="entry name" value="ECF_substrate-spec-like"/>
</dbReference>
<keyword evidence="1 3" id="KW-0812">Transmembrane</keyword>
<dbReference type="AlphaFoldDB" id="A0A2K4ZGG6"/>
<dbReference type="EMBL" id="OFSM01000010">
    <property type="protein sequence ID" value="SOY29557.1"/>
    <property type="molecule type" value="Genomic_DNA"/>
</dbReference>
<proteinExistence type="predicted"/>
<evidence type="ECO:0000256" key="3">
    <source>
        <dbReference type="SAM" id="Phobius"/>
    </source>
</evidence>
<dbReference type="RefSeq" id="WP_306817522.1">
    <property type="nucleotide sequence ID" value="NZ_CANRXC010000034.1"/>
</dbReference>
<evidence type="ECO:0000256" key="2">
    <source>
        <dbReference type="ARBA" id="ARBA00022989"/>
    </source>
</evidence>
<reference evidence="4 5" key="1">
    <citation type="submission" date="2018-01" db="EMBL/GenBank/DDBJ databases">
        <authorList>
            <person name="Gaut B.S."/>
            <person name="Morton B.R."/>
            <person name="Clegg M.T."/>
            <person name="Duvall M.R."/>
        </authorList>
    </citation>
    <scope>NUCLEOTIDE SEQUENCE [LARGE SCALE GENOMIC DNA]</scope>
    <source>
        <strain evidence="4">GP69</strain>
    </source>
</reference>
<dbReference type="Gene3D" id="1.10.1760.20">
    <property type="match status" value="1"/>
</dbReference>
<feature type="transmembrane region" description="Helical" evidence="3">
    <location>
        <begin position="95"/>
        <end position="120"/>
    </location>
</feature>
<dbReference type="Proteomes" id="UP000236311">
    <property type="component" value="Unassembled WGS sequence"/>
</dbReference>
<organism evidence="4 5">
    <name type="scientific">Acetatifactor muris</name>
    <dbReference type="NCBI Taxonomy" id="879566"/>
    <lineage>
        <taxon>Bacteria</taxon>
        <taxon>Bacillati</taxon>
        <taxon>Bacillota</taxon>
        <taxon>Clostridia</taxon>
        <taxon>Lachnospirales</taxon>
        <taxon>Lachnospiraceae</taxon>
        <taxon>Acetatifactor</taxon>
    </lineage>
</organism>
<feature type="transmembrane region" description="Helical" evidence="3">
    <location>
        <begin position="235"/>
        <end position="260"/>
    </location>
</feature>
<sequence>MRTMNDQKKEKKEMERKKSYGMLIIGAVLLIAGILFAVYAYNTSYQESVALGAQLSELKAQANAVKEGTAEGDAEALNAQISALSAEKLGLERPYSYGLVAVFFAILLTVKGICNALIGVRSSEKADVRRLAQAGLLTALCYIGFAFFKIDIPAGTEKASFHFGNVFCVLAALLLGGYWGGLAGAVGMTIGDLTTTYVTSAPKTFLLKLCIGLIVGLVAHKIFRLCRSHSPKYVTGVTVLAAVCGMGFNVVADPLVGYFYKTYLFGVPQDITSILVKISALTTSVNAVVAVIAASVIYLALRPALRKAGLFVEI</sequence>
<evidence type="ECO:0008006" key="6">
    <source>
        <dbReference type="Google" id="ProtNLM"/>
    </source>
</evidence>